<comment type="similarity">
    <text evidence="1">Belongs to the prefoldin subunit beta family.</text>
</comment>
<dbReference type="GO" id="GO:0006457">
    <property type="term" value="P:protein folding"/>
    <property type="evidence" value="ECO:0007669"/>
    <property type="project" value="InterPro"/>
</dbReference>
<accession>A0A8J2MSR6</accession>
<dbReference type="GO" id="GO:0051087">
    <property type="term" value="F:protein-folding chaperone binding"/>
    <property type="evidence" value="ECO:0007669"/>
    <property type="project" value="TreeGrafter"/>
</dbReference>
<dbReference type="EMBL" id="CAJNRD030001124">
    <property type="protein sequence ID" value="CAG5107691.1"/>
    <property type="molecule type" value="Genomic_DNA"/>
</dbReference>
<sequence length="119" mass="13624">MVSVDSTKANNTTTDYHKALINRQQLDGQLNETTTVKDELYLLKSSNEVFKLIGPVLIKQDLDEAKQNVNKRIEFITNELKRVDTLINDLDAKQESQRESLDKLQQMFQMAQQKAAVKA</sequence>
<dbReference type="PANTHER" id="PTHR21431">
    <property type="entry name" value="PREFOLDIN SUBUNIT 6"/>
    <property type="match status" value="1"/>
</dbReference>
<protein>
    <recommendedName>
        <fullName evidence="4">Probable prefoldin subunit 6</fullName>
    </recommendedName>
</protein>
<evidence type="ECO:0000313" key="6">
    <source>
        <dbReference type="EMBL" id="CAG5107691.1"/>
    </source>
</evidence>
<gene>
    <name evidence="6" type="ORF">HICCMSTLAB_LOCUS12870</name>
</gene>
<dbReference type="FunFam" id="1.10.287.370:FF:000003">
    <property type="entry name" value="Prefoldin subunit 6"/>
    <property type="match status" value="1"/>
</dbReference>
<comment type="caution">
    <text evidence="6">The sequence shown here is derived from an EMBL/GenBank/DDBJ whole genome shotgun (WGS) entry which is preliminary data.</text>
</comment>
<dbReference type="InterPro" id="IPR009053">
    <property type="entry name" value="Prefoldin"/>
</dbReference>
<dbReference type="InterPro" id="IPR002777">
    <property type="entry name" value="PFD_beta-like"/>
</dbReference>
<keyword evidence="7" id="KW-1185">Reference proteome</keyword>
<evidence type="ECO:0000256" key="1">
    <source>
        <dbReference type="ARBA" id="ARBA00008045"/>
    </source>
</evidence>
<evidence type="ECO:0000256" key="5">
    <source>
        <dbReference type="SAM" id="Coils"/>
    </source>
</evidence>
<dbReference type="SUPFAM" id="SSF46579">
    <property type="entry name" value="Prefoldin"/>
    <property type="match status" value="1"/>
</dbReference>
<dbReference type="Gene3D" id="1.10.287.370">
    <property type="match status" value="1"/>
</dbReference>
<evidence type="ECO:0000256" key="2">
    <source>
        <dbReference type="ARBA" id="ARBA00011695"/>
    </source>
</evidence>
<evidence type="ECO:0000256" key="3">
    <source>
        <dbReference type="ARBA" id="ARBA00023186"/>
    </source>
</evidence>
<reference evidence="6" key="1">
    <citation type="submission" date="2021-04" db="EMBL/GenBank/DDBJ databases">
        <authorList>
            <person name="Chebbi M.A.C M."/>
        </authorList>
    </citation>
    <scope>NUCLEOTIDE SEQUENCE</scope>
</reference>
<dbReference type="OrthoDB" id="248120at2759"/>
<keyword evidence="5" id="KW-0175">Coiled coil</keyword>
<dbReference type="GO" id="GO:0051082">
    <property type="term" value="F:unfolded protein binding"/>
    <property type="evidence" value="ECO:0007669"/>
    <property type="project" value="InterPro"/>
</dbReference>
<feature type="coiled-coil region" evidence="5">
    <location>
        <begin position="59"/>
        <end position="114"/>
    </location>
</feature>
<name>A0A8J2MSR6_COTCN</name>
<dbReference type="GO" id="GO:0016272">
    <property type="term" value="C:prefoldin complex"/>
    <property type="evidence" value="ECO:0007669"/>
    <property type="project" value="InterPro"/>
</dbReference>
<dbReference type="AlphaFoldDB" id="A0A8J2MSR6"/>
<dbReference type="CDD" id="cd23161">
    <property type="entry name" value="Prefoldin_6"/>
    <property type="match status" value="1"/>
</dbReference>
<dbReference type="GO" id="GO:0051131">
    <property type="term" value="P:chaperone-mediated protein complex assembly"/>
    <property type="evidence" value="ECO:0007669"/>
    <property type="project" value="TreeGrafter"/>
</dbReference>
<dbReference type="GO" id="GO:0005737">
    <property type="term" value="C:cytoplasm"/>
    <property type="evidence" value="ECO:0007669"/>
    <property type="project" value="TreeGrafter"/>
</dbReference>
<comment type="subunit">
    <text evidence="2">Heterohexamer of two PFD-alpha type and four PFD-beta type subunits.</text>
</comment>
<evidence type="ECO:0000313" key="7">
    <source>
        <dbReference type="Proteomes" id="UP000786811"/>
    </source>
</evidence>
<dbReference type="PANTHER" id="PTHR21431:SF0">
    <property type="entry name" value="PREFOLDIN SUBUNIT 6"/>
    <property type="match status" value="1"/>
</dbReference>
<dbReference type="Pfam" id="PF01920">
    <property type="entry name" value="Prefoldin_2"/>
    <property type="match status" value="1"/>
</dbReference>
<organism evidence="6 7">
    <name type="scientific">Cotesia congregata</name>
    <name type="common">Parasitoid wasp</name>
    <name type="synonym">Apanteles congregatus</name>
    <dbReference type="NCBI Taxonomy" id="51543"/>
    <lineage>
        <taxon>Eukaryota</taxon>
        <taxon>Metazoa</taxon>
        <taxon>Ecdysozoa</taxon>
        <taxon>Arthropoda</taxon>
        <taxon>Hexapoda</taxon>
        <taxon>Insecta</taxon>
        <taxon>Pterygota</taxon>
        <taxon>Neoptera</taxon>
        <taxon>Endopterygota</taxon>
        <taxon>Hymenoptera</taxon>
        <taxon>Apocrita</taxon>
        <taxon>Ichneumonoidea</taxon>
        <taxon>Braconidae</taxon>
        <taxon>Microgastrinae</taxon>
        <taxon>Cotesia</taxon>
    </lineage>
</organism>
<dbReference type="Proteomes" id="UP000786811">
    <property type="component" value="Unassembled WGS sequence"/>
</dbReference>
<keyword evidence="3" id="KW-0143">Chaperone</keyword>
<proteinExistence type="inferred from homology"/>
<evidence type="ECO:0000256" key="4">
    <source>
        <dbReference type="ARBA" id="ARBA00072592"/>
    </source>
</evidence>